<dbReference type="RefSeq" id="WP_050004251.1">
    <property type="nucleotide sequence ID" value="NZ_CATXDA010000071.1"/>
</dbReference>
<dbReference type="GO" id="GO:0016020">
    <property type="term" value="C:membrane"/>
    <property type="evidence" value="ECO:0007669"/>
    <property type="project" value="InterPro"/>
</dbReference>
<evidence type="ECO:0000313" key="2">
    <source>
        <dbReference type="EMBL" id="KJF41450.1"/>
    </source>
</evidence>
<sequence>MQKNAYKIIALTLLLMLLCGCKQSRSLGERAIVKMVYLDESGGQVQAGLVVFTCAPNSDTASVEGQAKIYTAQGKSIEEALYKAEQQQNKKPFYAQNEILLLGPGAARNVTPYLSYFADENAARPNLAAFLTPLTAEELSECEDVISDVVREGERLIGMGADEQDRTQSIFEINLSGTGGLDGYLPVFSFSKEEKEFRGVRQMVLFRSGAPYAVLEDAAMQMFLLLNGKARQLTVNTQIEGRVVSFRTQQLRLTHTASTAGGAPHLEVCLTGKLDDVTVDGAPVADKEEAEMTREINAYLNREAEMLNQATFARGNDTFHYAWWLKLYDTAACEALLRTGTLYDIATVDFSSELKPV</sequence>
<dbReference type="InterPro" id="IPR008844">
    <property type="entry name" value="Spore_GerAC-like"/>
</dbReference>
<evidence type="ECO:0000259" key="1">
    <source>
        <dbReference type="Pfam" id="PF25198"/>
    </source>
</evidence>
<dbReference type="GO" id="GO:0009847">
    <property type="term" value="P:spore germination"/>
    <property type="evidence" value="ECO:0007669"/>
    <property type="project" value="InterPro"/>
</dbReference>
<dbReference type="PROSITE" id="PS51257">
    <property type="entry name" value="PROKAR_LIPOPROTEIN"/>
    <property type="match status" value="1"/>
</dbReference>
<comment type="caution">
    <text evidence="2">The sequence shown here is derived from an EMBL/GenBank/DDBJ whole genome shotgun (WGS) entry which is preliminary data.</text>
</comment>
<dbReference type="PANTHER" id="PTHR35789:SF1">
    <property type="entry name" value="SPORE GERMINATION PROTEIN B3"/>
    <property type="match status" value="1"/>
</dbReference>
<keyword evidence="3" id="KW-1185">Reference proteome</keyword>
<gene>
    <name evidence="2" type="ORF">TQ39_01140</name>
</gene>
<organism evidence="2 3">
    <name type="scientific">Ruthenibacterium lactatiformans</name>
    <dbReference type="NCBI Taxonomy" id="1550024"/>
    <lineage>
        <taxon>Bacteria</taxon>
        <taxon>Bacillati</taxon>
        <taxon>Bacillota</taxon>
        <taxon>Clostridia</taxon>
        <taxon>Eubacteriales</taxon>
        <taxon>Oscillospiraceae</taxon>
        <taxon>Ruthenibacterium</taxon>
    </lineage>
</organism>
<reference evidence="2" key="1">
    <citation type="submission" date="2015-02" db="EMBL/GenBank/DDBJ databases">
        <title>A novel member of the family Ruminococcaceae isolated from human feces.</title>
        <authorList>
            <person name="Shkoporov A.N."/>
            <person name="Chaplin A.V."/>
            <person name="Motuzova O.V."/>
            <person name="Kafarskaia L.I."/>
            <person name="Khokhlova E.V."/>
            <person name="Efimov B.A."/>
        </authorList>
    </citation>
    <scope>NUCLEOTIDE SEQUENCE [LARGE SCALE GENOMIC DNA]</scope>
    <source>
        <strain evidence="2">585-1</strain>
    </source>
</reference>
<dbReference type="InterPro" id="IPR057336">
    <property type="entry name" value="GerAC_N"/>
</dbReference>
<dbReference type="EMBL" id="JXXK01000001">
    <property type="protein sequence ID" value="KJF41450.1"/>
    <property type="molecule type" value="Genomic_DNA"/>
</dbReference>
<dbReference type="AlphaFoldDB" id="A0A0D8J3A9"/>
<name>A0A0D8J3A9_9FIRM</name>
<dbReference type="Proteomes" id="UP000032483">
    <property type="component" value="Unassembled WGS sequence"/>
</dbReference>
<dbReference type="PANTHER" id="PTHR35789">
    <property type="entry name" value="SPORE GERMINATION PROTEIN B3"/>
    <property type="match status" value="1"/>
</dbReference>
<protein>
    <recommendedName>
        <fullName evidence="1">Spore germination protein N-terminal domain-containing protein</fullName>
    </recommendedName>
</protein>
<dbReference type="GeneID" id="42855242"/>
<proteinExistence type="predicted"/>
<feature type="domain" description="Spore germination protein N-terminal" evidence="1">
    <location>
        <begin position="25"/>
        <end position="148"/>
    </location>
</feature>
<evidence type="ECO:0000313" key="3">
    <source>
        <dbReference type="Proteomes" id="UP000032483"/>
    </source>
</evidence>
<dbReference type="Pfam" id="PF25198">
    <property type="entry name" value="Spore_GerAC_N"/>
    <property type="match status" value="1"/>
</dbReference>
<accession>A0A0D8J3A9</accession>